<dbReference type="EMBL" id="JH159152">
    <property type="protein sequence ID" value="EGZ23131.1"/>
    <property type="molecule type" value="Genomic_DNA"/>
</dbReference>
<name>G4YUW5_PHYSP</name>
<evidence type="ECO:0000313" key="3">
    <source>
        <dbReference type="Proteomes" id="UP000002640"/>
    </source>
</evidence>
<sequence length="356" mass="40510">MDASDRGLCALWPAKKEYVQVEFDQEELQRIAEFHAAGPDDFSIIIRELMSAAFASIVWAKEWSQSSDDDPSHVRYWIDNSSAVCWANRRSSRISFAQVVLRLLALFEVQHNFYSSAQHIAGSDNIMADAGSRVWQSVELSKKFSDMSSLGAMLRAGALADTSRVQYRRAWNQWQRWCSSLGFNPWMDRDTVDANAAQLGAFAVFLCRYGMNRSGKGNTYSTICNKLCAVRWFHKHTAGYDPGVNAGHAILLRGIRRFTDPVVKQQPLSPALLRLVYQDLDLRRSRDQLLWGGLLLGFFFLLRRSEYLFIGRRHHNYVLRLGDILFQDGAGNRAKPHRAEVVGIRLLGAKNNQFGR</sequence>
<proteinExistence type="predicted"/>
<feature type="non-terminal residue" evidence="2">
    <location>
        <position position="356"/>
    </location>
</feature>
<dbReference type="AlphaFoldDB" id="G4YUW5"/>
<keyword evidence="3" id="KW-1185">Reference proteome</keyword>
<accession>G4YUW5</accession>
<dbReference type="Proteomes" id="UP000002640">
    <property type="component" value="Unassembled WGS sequence"/>
</dbReference>
<dbReference type="CDD" id="cd09275">
    <property type="entry name" value="RNase_HI_RT_DIRS1"/>
    <property type="match status" value="1"/>
</dbReference>
<dbReference type="InParanoid" id="G4YUW5"/>
<evidence type="ECO:0000256" key="1">
    <source>
        <dbReference type="ARBA" id="ARBA00023125"/>
    </source>
</evidence>
<keyword evidence="1" id="KW-0238">DNA-binding</keyword>
<dbReference type="KEGG" id="psoj:PHYSODRAFT_444861"/>
<dbReference type="SUPFAM" id="SSF47823">
    <property type="entry name" value="lambda integrase-like, N-terminal domain"/>
    <property type="match status" value="1"/>
</dbReference>
<gene>
    <name evidence="2" type="ORF">PHYSODRAFT_444861</name>
</gene>
<dbReference type="InterPro" id="IPR010998">
    <property type="entry name" value="Integrase_recombinase_N"/>
</dbReference>
<dbReference type="GO" id="GO:0003677">
    <property type="term" value="F:DNA binding"/>
    <property type="evidence" value="ECO:0007669"/>
    <property type="project" value="UniProtKB-KW"/>
</dbReference>
<dbReference type="OMA" id="FASIVWA"/>
<dbReference type="GeneID" id="20652760"/>
<protein>
    <submittedName>
        <fullName evidence="2">Uncharacterized protein</fullName>
    </submittedName>
</protein>
<evidence type="ECO:0000313" key="2">
    <source>
        <dbReference type="EMBL" id="EGZ23131.1"/>
    </source>
</evidence>
<reference evidence="2 3" key="1">
    <citation type="journal article" date="2006" name="Science">
        <title>Phytophthora genome sequences uncover evolutionary origins and mechanisms of pathogenesis.</title>
        <authorList>
            <person name="Tyler B.M."/>
            <person name="Tripathy S."/>
            <person name="Zhang X."/>
            <person name="Dehal P."/>
            <person name="Jiang R.H."/>
            <person name="Aerts A."/>
            <person name="Arredondo F.D."/>
            <person name="Baxter L."/>
            <person name="Bensasson D."/>
            <person name="Beynon J.L."/>
            <person name="Chapman J."/>
            <person name="Damasceno C.M."/>
            <person name="Dorrance A.E."/>
            <person name="Dou D."/>
            <person name="Dickerman A.W."/>
            <person name="Dubchak I.L."/>
            <person name="Garbelotto M."/>
            <person name="Gijzen M."/>
            <person name="Gordon S.G."/>
            <person name="Govers F."/>
            <person name="Grunwald N.J."/>
            <person name="Huang W."/>
            <person name="Ivors K.L."/>
            <person name="Jones R.W."/>
            <person name="Kamoun S."/>
            <person name="Krampis K."/>
            <person name="Lamour K.H."/>
            <person name="Lee M.K."/>
            <person name="McDonald W.H."/>
            <person name="Medina M."/>
            <person name="Meijer H.J."/>
            <person name="Nordberg E.K."/>
            <person name="Maclean D.J."/>
            <person name="Ospina-Giraldo M.D."/>
            <person name="Morris P.F."/>
            <person name="Phuntumart V."/>
            <person name="Putnam N.H."/>
            <person name="Rash S."/>
            <person name="Rose J.K."/>
            <person name="Sakihama Y."/>
            <person name="Salamov A.A."/>
            <person name="Savidor A."/>
            <person name="Scheuring C.F."/>
            <person name="Smith B.M."/>
            <person name="Sobral B.W."/>
            <person name="Terry A."/>
            <person name="Torto-Alalibo T.A."/>
            <person name="Win J."/>
            <person name="Xu Z."/>
            <person name="Zhang H."/>
            <person name="Grigoriev I.V."/>
            <person name="Rokhsar D.S."/>
            <person name="Boore J.L."/>
        </authorList>
    </citation>
    <scope>NUCLEOTIDE SEQUENCE [LARGE SCALE GENOMIC DNA]</scope>
    <source>
        <strain evidence="2 3">P6497</strain>
    </source>
</reference>
<dbReference type="Gene3D" id="1.10.150.130">
    <property type="match status" value="1"/>
</dbReference>
<dbReference type="RefSeq" id="XP_009518419.1">
    <property type="nucleotide sequence ID" value="XM_009520124.1"/>
</dbReference>
<organism evidence="2 3">
    <name type="scientific">Phytophthora sojae (strain P6497)</name>
    <name type="common">Soybean stem and root rot agent</name>
    <name type="synonym">Phytophthora megasperma f. sp. glycines</name>
    <dbReference type="NCBI Taxonomy" id="1094619"/>
    <lineage>
        <taxon>Eukaryota</taxon>
        <taxon>Sar</taxon>
        <taxon>Stramenopiles</taxon>
        <taxon>Oomycota</taxon>
        <taxon>Peronosporomycetes</taxon>
        <taxon>Peronosporales</taxon>
        <taxon>Peronosporaceae</taxon>
        <taxon>Phytophthora</taxon>
    </lineage>
</organism>